<organism evidence="2 3">
    <name type="scientific">Pteropus alecto</name>
    <name type="common">Black flying fox</name>
    <dbReference type="NCBI Taxonomy" id="9402"/>
    <lineage>
        <taxon>Eukaryota</taxon>
        <taxon>Metazoa</taxon>
        <taxon>Chordata</taxon>
        <taxon>Craniata</taxon>
        <taxon>Vertebrata</taxon>
        <taxon>Euteleostomi</taxon>
        <taxon>Mammalia</taxon>
        <taxon>Eutheria</taxon>
        <taxon>Laurasiatheria</taxon>
        <taxon>Chiroptera</taxon>
        <taxon>Yinpterochiroptera</taxon>
        <taxon>Pteropodoidea</taxon>
        <taxon>Pteropodidae</taxon>
        <taxon>Pteropodinae</taxon>
        <taxon>Pteropus</taxon>
    </lineage>
</organism>
<feature type="region of interest" description="Disordered" evidence="1">
    <location>
        <begin position="1"/>
        <end position="98"/>
    </location>
</feature>
<dbReference type="AlphaFoldDB" id="L5KYM4"/>
<dbReference type="Proteomes" id="UP000010552">
    <property type="component" value="Unassembled WGS sequence"/>
</dbReference>
<feature type="compositionally biased region" description="Polar residues" evidence="1">
    <location>
        <begin position="12"/>
        <end position="21"/>
    </location>
</feature>
<evidence type="ECO:0000313" key="2">
    <source>
        <dbReference type="EMBL" id="ELK16290.1"/>
    </source>
</evidence>
<proteinExistence type="predicted"/>
<dbReference type="EMBL" id="KB030474">
    <property type="protein sequence ID" value="ELK16290.1"/>
    <property type="molecule type" value="Genomic_DNA"/>
</dbReference>
<protein>
    <submittedName>
        <fullName evidence="2">Uncharacterized protein</fullName>
    </submittedName>
</protein>
<feature type="compositionally biased region" description="Polar residues" evidence="1">
    <location>
        <begin position="29"/>
        <end position="39"/>
    </location>
</feature>
<accession>L5KYM4</accession>
<evidence type="ECO:0000256" key="1">
    <source>
        <dbReference type="SAM" id="MobiDB-lite"/>
    </source>
</evidence>
<name>L5KYM4_PTEAL</name>
<keyword evidence="3" id="KW-1185">Reference proteome</keyword>
<dbReference type="InParanoid" id="L5KYM4"/>
<evidence type="ECO:0000313" key="3">
    <source>
        <dbReference type="Proteomes" id="UP000010552"/>
    </source>
</evidence>
<sequence length="98" mass="10070">MDGTGNGENNDKSVSTETCSTKPPACHSISCSLAPQPSGSEIRKSTRAPLVVAAPSHLGTSQSSSGDHGLRSPPRANMRANHPLLSSAPTPSRAGDRH</sequence>
<reference evidence="3" key="1">
    <citation type="journal article" date="2013" name="Science">
        <title>Comparative analysis of bat genomes provides insight into the evolution of flight and immunity.</title>
        <authorList>
            <person name="Zhang G."/>
            <person name="Cowled C."/>
            <person name="Shi Z."/>
            <person name="Huang Z."/>
            <person name="Bishop-Lilly K.A."/>
            <person name="Fang X."/>
            <person name="Wynne J.W."/>
            <person name="Xiong Z."/>
            <person name="Baker M.L."/>
            <person name="Zhao W."/>
            <person name="Tachedjian M."/>
            <person name="Zhu Y."/>
            <person name="Zhou P."/>
            <person name="Jiang X."/>
            <person name="Ng J."/>
            <person name="Yang L."/>
            <person name="Wu L."/>
            <person name="Xiao J."/>
            <person name="Feng Y."/>
            <person name="Chen Y."/>
            <person name="Sun X."/>
            <person name="Zhang Y."/>
            <person name="Marsh G.A."/>
            <person name="Crameri G."/>
            <person name="Broder C.C."/>
            <person name="Frey K.G."/>
            <person name="Wang L.F."/>
            <person name="Wang J."/>
        </authorList>
    </citation>
    <scope>NUCLEOTIDE SEQUENCE [LARGE SCALE GENOMIC DNA]</scope>
</reference>
<gene>
    <name evidence="2" type="ORF">PAL_GLEAN10017820</name>
</gene>